<keyword evidence="4" id="KW-0963">Cytoplasm</keyword>
<dbReference type="InterPro" id="IPR018619">
    <property type="entry name" value="Hyccin"/>
</dbReference>
<feature type="compositionally biased region" description="Basic and acidic residues" evidence="7">
    <location>
        <begin position="228"/>
        <end position="242"/>
    </location>
</feature>
<dbReference type="Pfam" id="PF09790">
    <property type="entry name" value="Hyccin"/>
    <property type="match status" value="1"/>
</dbReference>
<evidence type="ECO:0000313" key="8">
    <source>
        <dbReference type="EMBL" id="KAJ8320214.1"/>
    </source>
</evidence>
<sequence>MLSHQSIMRQSVLSYILQCYNGDIANLLPSSHEMLCKSCSRIMTSGFVDLFDDSDEHPSAHFHLHDDDHRDGLERRKSQVGELPPRIAVSPAMMIEMLTGLYYIMYNTNSSLGLQAIMNIHKRASYELYADVLLVTNAIRNTLQNLSGQLGEVPMGISVSLTPATSGHMISKSAITNASFRTKKLPDDIQIIPSGDDSQTKLPTIEEDSDTPGKPVSKSSSIIGKLGKRLEKTKKDMKKDTEQNAVVSSITNGDTCRQCTSWCDEK</sequence>
<evidence type="ECO:0000256" key="3">
    <source>
        <dbReference type="ARBA" id="ARBA00022475"/>
    </source>
</evidence>
<evidence type="ECO:0000256" key="7">
    <source>
        <dbReference type="SAM" id="MobiDB-lite"/>
    </source>
</evidence>
<comment type="caution">
    <text evidence="8">The sequence shown here is derived from an EMBL/GenBank/DDBJ whole genome shotgun (WGS) entry which is preliminary data.</text>
</comment>
<evidence type="ECO:0000256" key="2">
    <source>
        <dbReference type="ARBA" id="ARBA00004514"/>
    </source>
</evidence>
<evidence type="ECO:0000313" key="9">
    <source>
        <dbReference type="Proteomes" id="UP001217089"/>
    </source>
</evidence>
<organism evidence="8 9">
    <name type="scientific">Tegillarca granosa</name>
    <name type="common">Malaysian cockle</name>
    <name type="synonym">Anadara granosa</name>
    <dbReference type="NCBI Taxonomy" id="220873"/>
    <lineage>
        <taxon>Eukaryota</taxon>
        <taxon>Metazoa</taxon>
        <taxon>Spiralia</taxon>
        <taxon>Lophotrochozoa</taxon>
        <taxon>Mollusca</taxon>
        <taxon>Bivalvia</taxon>
        <taxon>Autobranchia</taxon>
        <taxon>Pteriomorphia</taxon>
        <taxon>Arcoida</taxon>
        <taxon>Arcoidea</taxon>
        <taxon>Arcidae</taxon>
        <taxon>Tegillarca</taxon>
    </lineage>
</organism>
<evidence type="ECO:0008006" key="10">
    <source>
        <dbReference type="Google" id="ProtNLM"/>
    </source>
</evidence>
<keyword evidence="5" id="KW-0472">Membrane</keyword>
<reference evidence="8 9" key="1">
    <citation type="submission" date="2022-12" db="EMBL/GenBank/DDBJ databases">
        <title>Chromosome-level genome of Tegillarca granosa.</title>
        <authorList>
            <person name="Kim J."/>
        </authorList>
    </citation>
    <scope>NUCLEOTIDE SEQUENCE [LARGE SCALE GENOMIC DNA]</scope>
    <source>
        <strain evidence="8">Teg-2019</strain>
        <tissue evidence="8">Adductor muscle</tissue>
    </source>
</reference>
<accession>A0ABQ9FSH6</accession>
<dbReference type="Proteomes" id="UP001217089">
    <property type="component" value="Unassembled WGS sequence"/>
</dbReference>
<dbReference type="EMBL" id="JARBDR010000141">
    <property type="protein sequence ID" value="KAJ8320214.1"/>
    <property type="molecule type" value="Genomic_DNA"/>
</dbReference>
<evidence type="ECO:0000256" key="4">
    <source>
        <dbReference type="ARBA" id="ARBA00022490"/>
    </source>
</evidence>
<name>A0ABQ9FSH6_TEGGR</name>
<dbReference type="PANTHER" id="PTHR31220">
    <property type="entry name" value="HYCCIN RELATED"/>
    <property type="match status" value="1"/>
</dbReference>
<feature type="region of interest" description="Disordered" evidence="7">
    <location>
        <begin position="189"/>
        <end position="243"/>
    </location>
</feature>
<keyword evidence="9" id="KW-1185">Reference proteome</keyword>
<dbReference type="PANTHER" id="PTHR31220:SF1">
    <property type="entry name" value="GH21176P"/>
    <property type="match status" value="1"/>
</dbReference>
<evidence type="ECO:0000256" key="1">
    <source>
        <dbReference type="ARBA" id="ARBA00004236"/>
    </source>
</evidence>
<comment type="subcellular location">
    <subcellularLocation>
        <location evidence="1">Cell membrane</location>
    </subcellularLocation>
    <subcellularLocation>
        <location evidence="2">Cytoplasm</location>
        <location evidence="2">Cytosol</location>
    </subcellularLocation>
</comment>
<evidence type="ECO:0000256" key="6">
    <source>
        <dbReference type="ARBA" id="ARBA00034482"/>
    </source>
</evidence>
<protein>
    <recommendedName>
        <fullName evidence="10">Hyccin</fullName>
    </recommendedName>
</protein>
<proteinExistence type="inferred from homology"/>
<gene>
    <name evidence="8" type="ORF">KUTeg_001801</name>
</gene>
<comment type="similarity">
    <text evidence="6">Belongs to the Hyccin family.</text>
</comment>
<evidence type="ECO:0000256" key="5">
    <source>
        <dbReference type="ARBA" id="ARBA00023136"/>
    </source>
</evidence>
<keyword evidence="3" id="KW-1003">Cell membrane</keyword>